<reference evidence="2 3" key="1">
    <citation type="submission" date="2024-09" db="EMBL/GenBank/DDBJ databases">
        <authorList>
            <person name="Sun Q."/>
            <person name="Mori K."/>
        </authorList>
    </citation>
    <scope>NUCLEOTIDE SEQUENCE [LARGE SCALE GENOMIC DNA]</scope>
    <source>
        <strain evidence="2 3">CCM 7792</strain>
    </source>
</reference>
<feature type="transmembrane region" description="Helical" evidence="1">
    <location>
        <begin position="95"/>
        <end position="118"/>
    </location>
</feature>
<comment type="caution">
    <text evidence="2">The sequence shown here is derived from an EMBL/GenBank/DDBJ whole genome shotgun (WGS) entry which is preliminary data.</text>
</comment>
<name>A0ABV6FF16_9BURK</name>
<protein>
    <submittedName>
        <fullName evidence="2">Uncharacterized protein</fullName>
    </submittedName>
</protein>
<keyword evidence="1" id="KW-1133">Transmembrane helix</keyword>
<feature type="transmembrane region" description="Helical" evidence="1">
    <location>
        <begin position="65"/>
        <end position="83"/>
    </location>
</feature>
<evidence type="ECO:0000256" key="1">
    <source>
        <dbReference type="SAM" id="Phobius"/>
    </source>
</evidence>
<dbReference type="Proteomes" id="UP001589773">
    <property type="component" value="Unassembled WGS sequence"/>
</dbReference>
<dbReference type="RefSeq" id="WP_379678875.1">
    <property type="nucleotide sequence ID" value="NZ_JBHLWP010000009.1"/>
</dbReference>
<sequence length="121" mass="13559">MTPKNILWALLALMLAAGMSESLYGAVHVRAPTWWMALSSFLMSFLPYYWYRLDSETRLFPRSRWMSTAVVALAPIGIPVYLVRSRPKGARLRSLYRMSGFVVLMCAAAVVGAGAFFFMPG</sequence>
<evidence type="ECO:0000313" key="3">
    <source>
        <dbReference type="Proteomes" id="UP001589773"/>
    </source>
</evidence>
<organism evidence="2 3">
    <name type="scientific">Massilia consociata</name>
    <dbReference type="NCBI Taxonomy" id="760117"/>
    <lineage>
        <taxon>Bacteria</taxon>
        <taxon>Pseudomonadati</taxon>
        <taxon>Pseudomonadota</taxon>
        <taxon>Betaproteobacteria</taxon>
        <taxon>Burkholderiales</taxon>
        <taxon>Oxalobacteraceae</taxon>
        <taxon>Telluria group</taxon>
        <taxon>Massilia</taxon>
    </lineage>
</organism>
<keyword evidence="1" id="KW-0472">Membrane</keyword>
<keyword evidence="1" id="KW-0812">Transmembrane</keyword>
<evidence type="ECO:0000313" key="2">
    <source>
        <dbReference type="EMBL" id="MFC0252124.1"/>
    </source>
</evidence>
<proteinExistence type="predicted"/>
<gene>
    <name evidence="2" type="ORF">ACFFJK_09505</name>
</gene>
<dbReference type="EMBL" id="JBHLWP010000009">
    <property type="protein sequence ID" value="MFC0252124.1"/>
    <property type="molecule type" value="Genomic_DNA"/>
</dbReference>
<feature type="transmembrane region" description="Helical" evidence="1">
    <location>
        <begin position="35"/>
        <end position="53"/>
    </location>
</feature>
<keyword evidence="3" id="KW-1185">Reference proteome</keyword>
<accession>A0ABV6FF16</accession>